<sequence length="166" mass="19757">MDRKALIEQKKKQLYFKNLMKSMNAITTIEIYESGSERDFYKKVISSYYELWQKSKIEPYSKLTCNSDDIQCYKWIINKAQLTCEKEYIFVNSRYCDGYAKIILNDLSESASQLWCHDWTLNDLQGSLKYGFGKGFCLIDLLDEQVIDIGLVSDDEYNYQLWLWNY</sequence>
<dbReference type="EMBL" id="BRXR01000001">
    <property type="protein sequence ID" value="GLC31185.1"/>
    <property type="molecule type" value="Genomic_DNA"/>
</dbReference>
<evidence type="ECO:0000313" key="1">
    <source>
        <dbReference type="EMBL" id="GLC31185.1"/>
    </source>
</evidence>
<reference evidence="1 2" key="1">
    <citation type="journal article" date="2024" name="Int. J. Syst. Evol. Microbiol.">
        <title>Clostridium omnivorum sp. nov., isolated from anoxic soil under the treatment of reductive soil disinfestation.</title>
        <authorList>
            <person name="Ueki A."/>
            <person name="Tonouchi A."/>
            <person name="Kaku N."/>
            <person name="Honma S."/>
            <person name="Ueki K."/>
        </authorList>
    </citation>
    <scope>NUCLEOTIDE SEQUENCE [LARGE SCALE GENOMIC DNA]</scope>
    <source>
        <strain evidence="1 2">E14</strain>
    </source>
</reference>
<keyword evidence="2" id="KW-1185">Reference proteome</keyword>
<dbReference type="Proteomes" id="UP001208567">
    <property type="component" value="Unassembled WGS sequence"/>
</dbReference>
<dbReference type="RefSeq" id="WP_264850463.1">
    <property type="nucleotide sequence ID" value="NZ_BRXR01000001.1"/>
</dbReference>
<organism evidence="1 2">
    <name type="scientific">Clostridium omnivorum</name>
    <dbReference type="NCBI Taxonomy" id="1604902"/>
    <lineage>
        <taxon>Bacteria</taxon>
        <taxon>Bacillati</taxon>
        <taxon>Bacillota</taxon>
        <taxon>Clostridia</taxon>
        <taxon>Eubacteriales</taxon>
        <taxon>Clostridiaceae</taxon>
        <taxon>Clostridium</taxon>
    </lineage>
</organism>
<accession>A0ABQ5N7F5</accession>
<gene>
    <name evidence="1" type="ORF">bsdE14_25950</name>
</gene>
<comment type="caution">
    <text evidence="1">The sequence shown here is derived from an EMBL/GenBank/DDBJ whole genome shotgun (WGS) entry which is preliminary data.</text>
</comment>
<evidence type="ECO:0000313" key="2">
    <source>
        <dbReference type="Proteomes" id="UP001208567"/>
    </source>
</evidence>
<proteinExistence type="predicted"/>
<name>A0ABQ5N7F5_9CLOT</name>
<protein>
    <submittedName>
        <fullName evidence="1">Uncharacterized protein</fullName>
    </submittedName>
</protein>